<evidence type="ECO:0000313" key="4">
    <source>
        <dbReference type="Proteomes" id="UP000515220"/>
    </source>
</evidence>
<sequence>MKRRYSLRTIGAVFLLSAVVGLSASTGARAQQVYSSQPQPQDSQQSGNFQQPPAPDAAQLAAMRKDVQVAASYQLPDDFLPRMTTTLQALQDAGLQPPPPEGHISLDDTIKRVESVPGIEPVLKSQGFTARQFVMGLTSFGITYAVTSHAADAKDAPRLNPHNVSLLQKNPDAVRALLQQMGNQPAQPQ</sequence>
<name>A0A6S6PMK7_ACEAC</name>
<feature type="signal peptide" evidence="2">
    <location>
        <begin position="1"/>
        <end position="30"/>
    </location>
</feature>
<evidence type="ECO:0000313" key="3">
    <source>
        <dbReference type="EMBL" id="BCI68280.1"/>
    </source>
</evidence>
<dbReference type="RefSeq" id="WP_099348978.1">
    <property type="nucleotide sequence ID" value="NZ_AP023326.1"/>
</dbReference>
<proteinExistence type="predicted"/>
<evidence type="ECO:0008006" key="5">
    <source>
        <dbReference type="Google" id="ProtNLM"/>
    </source>
</evidence>
<gene>
    <name evidence="3" type="ORF">AAJCM20276_29040</name>
</gene>
<feature type="compositionally biased region" description="Low complexity" evidence="1">
    <location>
        <begin position="31"/>
        <end position="46"/>
    </location>
</feature>
<keyword evidence="2" id="KW-0732">Signal</keyword>
<feature type="region of interest" description="Disordered" evidence="1">
    <location>
        <begin position="31"/>
        <end position="57"/>
    </location>
</feature>
<dbReference type="EMBL" id="AP023326">
    <property type="protein sequence ID" value="BCI68280.1"/>
    <property type="molecule type" value="Genomic_DNA"/>
</dbReference>
<evidence type="ECO:0000256" key="1">
    <source>
        <dbReference type="SAM" id="MobiDB-lite"/>
    </source>
</evidence>
<accession>A0A6S6PMK7</accession>
<reference evidence="3 4" key="1">
    <citation type="submission" date="2020-07" db="EMBL/GenBank/DDBJ databases">
        <title>Complete Genome Sequence of an acetic acid bacterium, Acetobacter aceti JCM20276.</title>
        <authorList>
            <person name="Hirose Y."/>
            <person name="Mihara H."/>
        </authorList>
    </citation>
    <scope>NUCLEOTIDE SEQUENCE [LARGE SCALE GENOMIC DNA]</scope>
    <source>
        <strain evidence="3 4">JCM20276</strain>
    </source>
</reference>
<organism evidence="3 4">
    <name type="scientific">Acetobacter aceti</name>
    <dbReference type="NCBI Taxonomy" id="435"/>
    <lineage>
        <taxon>Bacteria</taxon>
        <taxon>Pseudomonadati</taxon>
        <taxon>Pseudomonadota</taxon>
        <taxon>Alphaproteobacteria</taxon>
        <taxon>Acetobacterales</taxon>
        <taxon>Acetobacteraceae</taxon>
        <taxon>Acetobacter</taxon>
        <taxon>Acetobacter subgen. Acetobacter</taxon>
    </lineage>
</organism>
<evidence type="ECO:0000256" key="2">
    <source>
        <dbReference type="SAM" id="SignalP"/>
    </source>
</evidence>
<feature type="chain" id="PRO_5028132222" description="DUF4168 domain-containing protein" evidence="2">
    <location>
        <begin position="31"/>
        <end position="189"/>
    </location>
</feature>
<protein>
    <recommendedName>
        <fullName evidence="5">DUF4168 domain-containing protein</fullName>
    </recommendedName>
</protein>
<dbReference type="AlphaFoldDB" id="A0A6S6PMK7"/>
<dbReference type="Proteomes" id="UP000515220">
    <property type="component" value="Chromosome"/>
</dbReference>